<proteinExistence type="predicted"/>
<evidence type="ECO:0000313" key="2">
    <source>
        <dbReference type="Proteomes" id="UP000242447"/>
    </source>
</evidence>
<protein>
    <submittedName>
        <fullName evidence="1">Uncharacterized protein</fullName>
    </submittedName>
</protein>
<keyword evidence="2" id="KW-1185">Reference proteome</keyword>
<accession>A0A1W6NZK9</accession>
<evidence type="ECO:0000313" key="1">
    <source>
        <dbReference type="EMBL" id="ARO14644.1"/>
    </source>
</evidence>
<gene>
    <name evidence="1" type="ORF">BVG79_01298</name>
</gene>
<dbReference type="Proteomes" id="UP000242447">
    <property type="component" value="Chromosome"/>
</dbReference>
<dbReference type="EMBL" id="CP019937">
    <property type="protein sequence ID" value="ARO14644.1"/>
    <property type="molecule type" value="Genomic_DNA"/>
</dbReference>
<dbReference type="KEGG" id="kro:BVG79_01298"/>
<sequence>MVRHGFQHVLEEFPGCPLFGPAGELGRGELARLVDANE</sequence>
<dbReference type="AlphaFoldDB" id="A0A1W6NZK9"/>
<organism evidence="1 2">
    <name type="scientific">Ketogulonicigenium robustum</name>
    <dbReference type="NCBI Taxonomy" id="92947"/>
    <lineage>
        <taxon>Bacteria</taxon>
        <taxon>Pseudomonadati</taxon>
        <taxon>Pseudomonadota</taxon>
        <taxon>Alphaproteobacteria</taxon>
        <taxon>Rhodobacterales</taxon>
        <taxon>Roseobacteraceae</taxon>
        <taxon>Ketogulonicigenium</taxon>
    </lineage>
</organism>
<reference evidence="1 2" key="1">
    <citation type="submission" date="2017-02" db="EMBL/GenBank/DDBJ databases">
        <title>Ketogulonicigenium robustum SPU B003 Genome sequencing and assembly.</title>
        <authorList>
            <person name="Li Y."/>
            <person name="Liu L."/>
            <person name="Wang C."/>
            <person name="Zhang M."/>
            <person name="Zhang T."/>
            <person name="Zhang Y."/>
        </authorList>
    </citation>
    <scope>NUCLEOTIDE SEQUENCE [LARGE SCALE GENOMIC DNA]</scope>
    <source>
        <strain evidence="1 2">SPU_B003</strain>
    </source>
</reference>
<name>A0A1W6NZK9_9RHOB</name>